<evidence type="ECO:0000259" key="5">
    <source>
        <dbReference type="PROSITE" id="PS50110"/>
    </source>
</evidence>
<evidence type="ECO:0000313" key="7">
    <source>
        <dbReference type="Proteomes" id="UP000471031"/>
    </source>
</evidence>
<organism evidence="6 7">
    <name type="scientific">Heliomicrobium gestii</name>
    <name type="common">Heliobacterium gestii</name>
    <dbReference type="NCBI Taxonomy" id="2699"/>
    <lineage>
        <taxon>Bacteria</taxon>
        <taxon>Bacillati</taxon>
        <taxon>Bacillota</taxon>
        <taxon>Clostridia</taxon>
        <taxon>Eubacteriales</taxon>
        <taxon>Heliobacteriaceae</taxon>
        <taxon>Heliomicrobium</taxon>
    </lineage>
</organism>
<dbReference type="OrthoDB" id="9797769at2"/>
<gene>
    <name evidence="6" type="ORF">GTO89_09440</name>
</gene>
<dbReference type="Proteomes" id="UP000471031">
    <property type="component" value="Unassembled WGS sequence"/>
</dbReference>
<accession>A0A845LCH0</accession>
<proteinExistence type="predicted"/>
<dbReference type="PANTHER" id="PTHR44591:SF23">
    <property type="entry name" value="CHEY SUBFAMILY"/>
    <property type="match status" value="1"/>
</dbReference>
<dbReference type="PANTHER" id="PTHR44591">
    <property type="entry name" value="STRESS RESPONSE REGULATOR PROTEIN 1"/>
    <property type="match status" value="1"/>
</dbReference>
<name>A0A845LCH0_HELGE</name>
<evidence type="ECO:0000256" key="3">
    <source>
        <dbReference type="ARBA" id="ARBA00024867"/>
    </source>
</evidence>
<evidence type="ECO:0000256" key="1">
    <source>
        <dbReference type="ARBA" id="ARBA00018672"/>
    </source>
</evidence>
<dbReference type="RefSeq" id="WP_161261973.1">
    <property type="nucleotide sequence ID" value="NZ_JAFBDC010000013.1"/>
</dbReference>
<dbReference type="AlphaFoldDB" id="A0A845LCH0"/>
<comment type="function">
    <text evidence="3">May play the central regulatory role in sporulation. It may be an element of the effector pathway responsible for the activation of sporulation genes in response to nutritional stress. Spo0A may act in concert with spo0H (a sigma factor) to control the expression of some genes that are critical to the sporulation process.</text>
</comment>
<feature type="modified residue" description="4-aspartylphosphate" evidence="4">
    <location>
        <position position="52"/>
    </location>
</feature>
<dbReference type="InterPro" id="IPR001789">
    <property type="entry name" value="Sig_transdc_resp-reg_receiver"/>
</dbReference>
<dbReference type="GO" id="GO:0000160">
    <property type="term" value="P:phosphorelay signal transduction system"/>
    <property type="evidence" value="ECO:0007669"/>
    <property type="project" value="InterPro"/>
</dbReference>
<dbReference type="EMBL" id="WXEX01000007">
    <property type="protein sequence ID" value="MZP43261.1"/>
    <property type="molecule type" value="Genomic_DNA"/>
</dbReference>
<dbReference type="InterPro" id="IPR011006">
    <property type="entry name" value="CheY-like_superfamily"/>
</dbReference>
<protein>
    <recommendedName>
        <fullName evidence="1">Stage 0 sporulation protein A homolog</fullName>
    </recommendedName>
</protein>
<evidence type="ECO:0000313" key="6">
    <source>
        <dbReference type="EMBL" id="MZP43261.1"/>
    </source>
</evidence>
<evidence type="ECO:0000256" key="4">
    <source>
        <dbReference type="PROSITE-ProRule" id="PRU00169"/>
    </source>
</evidence>
<dbReference type="InterPro" id="IPR050595">
    <property type="entry name" value="Bact_response_regulator"/>
</dbReference>
<dbReference type="Gene3D" id="3.40.50.2300">
    <property type="match status" value="1"/>
</dbReference>
<feature type="domain" description="Response regulatory" evidence="5">
    <location>
        <begin position="3"/>
        <end position="120"/>
    </location>
</feature>
<dbReference type="PROSITE" id="PS50110">
    <property type="entry name" value="RESPONSE_REGULATORY"/>
    <property type="match status" value="1"/>
</dbReference>
<reference evidence="6 7" key="1">
    <citation type="submission" date="2020-01" db="EMBL/GenBank/DDBJ databases">
        <title>Whole genome sequence of Heliobacterium gestii DSM 11169.</title>
        <authorList>
            <person name="Kyndt J.A."/>
            <person name="Meyer T.E."/>
        </authorList>
    </citation>
    <scope>NUCLEOTIDE SEQUENCE [LARGE SCALE GENOMIC DNA]</scope>
    <source>
        <strain evidence="6 7">DSM 11169</strain>
    </source>
</reference>
<dbReference type="SUPFAM" id="SSF52172">
    <property type="entry name" value="CheY-like"/>
    <property type="match status" value="1"/>
</dbReference>
<evidence type="ECO:0000256" key="2">
    <source>
        <dbReference type="ARBA" id="ARBA00022553"/>
    </source>
</evidence>
<dbReference type="CDD" id="cd00156">
    <property type="entry name" value="REC"/>
    <property type="match status" value="1"/>
</dbReference>
<sequence>MRKILVIDDDDLMQVLMKKVLEQAGYEVYVAREGDEGLRIINSQEVDLVITDIFMPGKEGLETIMEMRRIAPTLAIVAISGGGERGNYSFLNTAKMMGALDTLRKPFRREQFLVVVQECLQKNAVEY</sequence>
<comment type="caution">
    <text evidence="6">The sequence shown here is derived from an EMBL/GenBank/DDBJ whole genome shotgun (WGS) entry which is preliminary data.</text>
</comment>
<dbReference type="Pfam" id="PF00072">
    <property type="entry name" value="Response_reg"/>
    <property type="match status" value="1"/>
</dbReference>
<keyword evidence="2 4" id="KW-0597">Phosphoprotein</keyword>
<dbReference type="SMART" id="SM00448">
    <property type="entry name" value="REC"/>
    <property type="match status" value="1"/>
</dbReference>
<keyword evidence="7" id="KW-1185">Reference proteome</keyword>